<evidence type="ECO:0000313" key="1">
    <source>
        <dbReference type="EMBL" id="NYG22060.1"/>
    </source>
</evidence>
<name>A0A852X0L3_9MICO</name>
<evidence type="ECO:0008006" key="3">
    <source>
        <dbReference type="Google" id="ProtNLM"/>
    </source>
</evidence>
<keyword evidence="2" id="KW-1185">Reference proteome</keyword>
<evidence type="ECO:0000313" key="2">
    <source>
        <dbReference type="Proteomes" id="UP000549066"/>
    </source>
</evidence>
<dbReference type="EMBL" id="JACCFI010000001">
    <property type="protein sequence ID" value="NYG22060.1"/>
    <property type="molecule type" value="Genomic_DNA"/>
</dbReference>
<proteinExistence type="predicted"/>
<organism evidence="1 2">
    <name type="scientific">Agromyces hippuratus</name>
    <dbReference type="NCBI Taxonomy" id="286438"/>
    <lineage>
        <taxon>Bacteria</taxon>
        <taxon>Bacillati</taxon>
        <taxon>Actinomycetota</taxon>
        <taxon>Actinomycetes</taxon>
        <taxon>Micrococcales</taxon>
        <taxon>Microbacteriaceae</taxon>
        <taxon>Agromyces</taxon>
    </lineage>
</organism>
<gene>
    <name evidence="1" type="ORF">BJY17_002807</name>
</gene>
<dbReference type="AlphaFoldDB" id="A0A852X0L3"/>
<dbReference type="RefSeq" id="WP_179551921.1">
    <property type="nucleotide sequence ID" value="NZ_JACCFI010000001.1"/>
</dbReference>
<reference evidence="1 2" key="1">
    <citation type="submission" date="2020-07" db="EMBL/GenBank/DDBJ databases">
        <title>Sequencing the genomes of 1000 actinobacteria strains.</title>
        <authorList>
            <person name="Klenk H.-P."/>
        </authorList>
    </citation>
    <scope>NUCLEOTIDE SEQUENCE [LARGE SCALE GENOMIC DNA]</scope>
    <source>
        <strain evidence="1 2">DSM 8598</strain>
    </source>
</reference>
<protein>
    <recommendedName>
        <fullName evidence="3">Plasmid replication, integration and excision activator</fullName>
    </recommendedName>
</protein>
<accession>A0A852X0L3</accession>
<dbReference type="Proteomes" id="UP000549066">
    <property type="component" value="Unassembled WGS sequence"/>
</dbReference>
<comment type="caution">
    <text evidence="1">The sequence shown here is derived from an EMBL/GenBank/DDBJ whole genome shotgun (WGS) entry which is preliminary data.</text>
</comment>
<sequence length="132" mass="14150">MAIKSAIPVDFGAFFPAGAFMVGEVERVIDWTEDGQQAGQQHDKVSGKPMWTVRVIDADPEARKGQGEVSVKIASAVEPTPPPEMNGLPFRPVVFDGLSVTPYVKEGGGRPRVAFSLRATDMKPAIAAKRGE</sequence>